<evidence type="ECO:0000256" key="4">
    <source>
        <dbReference type="ARBA" id="ARBA00022519"/>
    </source>
</evidence>
<dbReference type="EMBL" id="JAUKVY010000040">
    <property type="protein sequence ID" value="MDO1537425.1"/>
    <property type="molecule type" value="Genomic_DNA"/>
</dbReference>
<feature type="transmembrane region" description="Helical" evidence="8">
    <location>
        <begin position="124"/>
        <end position="144"/>
    </location>
</feature>
<feature type="transmembrane region" description="Helical" evidence="8">
    <location>
        <begin position="270"/>
        <end position="300"/>
    </location>
</feature>
<keyword evidence="4" id="KW-0997">Cell inner membrane</keyword>
<gene>
    <name evidence="9" type="ORF">Q2T77_34785</name>
</gene>
<evidence type="ECO:0000313" key="9">
    <source>
        <dbReference type="EMBL" id="MDO1537425.1"/>
    </source>
</evidence>
<evidence type="ECO:0000256" key="6">
    <source>
        <dbReference type="ARBA" id="ARBA00022989"/>
    </source>
</evidence>
<dbReference type="PANTHER" id="PTHR32196">
    <property type="entry name" value="ABC TRANSPORTER PERMEASE PROTEIN YPHD-RELATED-RELATED"/>
    <property type="match status" value="1"/>
</dbReference>
<feature type="transmembrane region" description="Helical" evidence="8">
    <location>
        <begin position="85"/>
        <end position="112"/>
    </location>
</feature>
<dbReference type="Proteomes" id="UP001169027">
    <property type="component" value="Unassembled WGS sequence"/>
</dbReference>
<dbReference type="CDD" id="cd06579">
    <property type="entry name" value="TM_PBP1_transp_AraH_like"/>
    <property type="match status" value="1"/>
</dbReference>
<accession>A0ABT8SF61</accession>
<organism evidence="9 10">
    <name type="scientific">Variovorax ginsengisoli</name>
    <dbReference type="NCBI Taxonomy" id="363844"/>
    <lineage>
        <taxon>Bacteria</taxon>
        <taxon>Pseudomonadati</taxon>
        <taxon>Pseudomonadota</taxon>
        <taxon>Betaproteobacteria</taxon>
        <taxon>Burkholderiales</taxon>
        <taxon>Comamonadaceae</taxon>
        <taxon>Variovorax</taxon>
    </lineage>
</organism>
<evidence type="ECO:0000256" key="5">
    <source>
        <dbReference type="ARBA" id="ARBA00022692"/>
    </source>
</evidence>
<evidence type="ECO:0000256" key="3">
    <source>
        <dbReference type="ARBA" id="ARBA00022475"/>
    </source>
</evidence>
<feature type="transmembrane region" description="Helical" evidence="8">
    <location>
        <begin position="236"/>
        <end position="258"/>
    </location>
</feature>
<feature type="transmembrane region" description="Helical" evidence="8">
    <location>
        <begin position="306"/>
        <end position="331"/>
    </location>
</feature>
<sequence>MAASLEDSIDRRVHGNWLSWLVSQQTFWVSVAAVVAFVVLTFASDVFATQQNLFNVTRNFAFVAIIAIGMTAVIVTGGIDLSVGAVLVLSGMVVGMTMHTGTSIWVAIPLALGASLLAGAINGFMIAYIGVPPFVVTLGMLSIVRSLAMVLSNNRMVYEFGPDQPKLLALGGGFVSVSLPFVDPIRVPSPVLFLIVLLLIASFLFRWTRWGRHLYAIGGNERAATMTGVPVKLVKVSVYMFCALCAGIAGVLEVGWLGTVTTSLGQGMELSVIAASVIGGTNLAGGIGTAFGAVVGAALIEVIRNSLILLGISTFWQGTFVGGFIIVAVLFDRLRARSANE</sequence>
<feature type="transmembrane region" description="Helical" evidence="8">
    <location>
        <begin position="27"/>
        <end position="48"/>
    </location>
</feature>
<protein>
    <submittedName>
        <fullName evidence="9">ABC transporter permease</fullName>
    </submittedName>
</protein>
<dbReference type="Pfam" id="PF02653">
    <property type="entry name" value="BPD_transp_2"/>
    <property type="match status" value="1"/>
</dbReference>
<evidence type="ECO:0000256" key="1">
    <source>
        <dbReference type="ARBA" id="ARBA00004651"/>
    </source>
</evidence>
<reference evidence="9" key="1">
    <citation type="submission" date="2023-06" db="EMBL/GenBank/DDBJ databases">
        <authorList>
            <person name="Jiang Y."/>
            <person name="Liu Q."/>
        </authorList>
    </citation>
    <scope>NUCLEOTIDE SEQUENCE</scope>
    <source>
        <strain evidence="9">CGMCC 1.12090</strain>
    </source>
</reference>
<dbReference type="InterPro" id="IPR001851">
    <property type="entry name" value="ABC_transp_permease"/>
</dbReference>
<keyword evidence="5 8" id="KW-0812">Transmembrane</keyword>
<keyword evidence="6 8" id="KW-1133">Transmembrane helix</keyword>
<evidence type="ECO:0000256" key="7">
    <source>
        <dbReference type="ARBA" id="ARBA00023136"/>
    </source>
</evidence>
<keyword evidence="3" id="KW-1003">Cell membrane</keyword>
<feature type="transmembrane region" description="Helical" evidence="8">
    <location>
        <begin position="189"/>
        <end position="207"/>
    </location>
</feature>
<dbReference type="RefSeq" id="WP_286529209.1">
    <property type="nucleotide sequence ID" value="NZ_JAUJZH010000040.1"/>
</dbReference>
<keyword evidence="10" id="KW-1185">Reference proteome</keyword>
<evidence type="ECO:0000256" key="2">
    <source>
        <dbReference type="ARBA" id="ARBA00022448"/>
    </source>
</evidence>
<evidence type="ECO:0000256" key="8">
    <source>
        <dbReference type="SAM" id="Phobius"/>
    </source>
</evidence>
<keyword evidence="7 8" id="KW-0472">Membrane</keyword>
<evidence type="ECO:0000313" key="10">
    <source>
        <dbReference type="Proteomes" id="UP001169027"/>
    </source>
</evidence>
<dbReference type="PANTHER" id="PTHR32196:SF21">
    <property type="entry name" value="ABC TRANSPORTER PERMEASE PROTEIN YPHD-RELATED"/>
    <property type="match status" value="1"/>
</dbReference>
<comment type="subcellular location">
    <subcellularLocation>
        <location evidence="1">Cell membrane</location>
        <topology evidence="1">Multi-pass membrane protein</topology>
    </subcellularLocation>
</comment>
<keyword evidence="2" id="KW-0813">Transport</keyword>
<feature type="transmembrane region" description="Helical" evidence="8">
    <location>
        <begin position="60"/>
        <end position="79"/>
    </location>
</feature>
<name>A0ABT8SF61_9BURK</name>
<comment type="caution">
    <text evidence="9">The sequence shown here is derived from an EMBL/GenBank/DDBJ whole genome shotgun (WGS) entry which is preliminary data.</text>
</comment>
<proteinExistence type="predicted"/>